<accession>A0A078B8F3</accession>
<gene>
    <name evidence="1" type="primary">Contig247.g281</name>
    <name evidence="1" type="ORF">STYLEM_18705</name>
</gene>
<dbReference type="InParanoid" id="A0A078B8F3"/>
<organism evidence="1 2">
    <name type="scientific">Stylonychia lemnae</name>
    <name type="common">Ciliate</name>
    <dbReference type="NCBI Taxonomy" id="5949"/>
    <lineage>
        <taxon>Eukaryota</taxon>
        <taxon>Sar</taxon>
        <taxon>Alveolata</taxon>
        <taxon>Ciliophora</taxon>
        <taxon>Intramacronucleata</taxon>
        <taxon>Spirotrichea</taxon>
        <taxon>Stichotrichia</taxon>
        <taxon>Sporadotrichida</taxon>
        <taxon>Oxytrichidae</taxon>
        <taxon>Stylonychinae</taxon>
        <taxon>Stylonychia</taxon>
    </lineage>
</organism>
<name>A0A078B8F3_STYLE</name>
<reference evidence="1 2" key="1">
    <citation type="submission" date="2014-06" db="EMBL/GenBank/DDBJ databases">
        <authorList>
            <person name="Swart Estienne"/>
        </authorList>
    </citation>
    <scope>NUCLEOTIDE SEQUENCE [LARGE SCALE GENOMIC DNA]</scope>
    <source>
        <strain evidence="1 2">130c</strain>
    </source>
</reference>
<sequence length="177" mass="20735">MPTNYLINTTAPMFIQPIEDQTIVEGQLLKMVFPKIVNKNPFDFQLKLGKISVFTKFTESFMEFQPEEGFIGLYEVSVKLIDQWNKKMFNQYSFKISVIPKQVLNITEVERIKSIKQKANGILKARIRKISNNGIVSIVFNKKVIVYSNFDQYLNESLEVLQRYKLKNRKSKLTIEQ</sequence>
<evidence type="ECO:0000313" key="1">
    <source>
        <dbReference type="EMBL" id="CDW89572.1"/>
    </source>
</evidence>
<proteinExistence type="predicted"/>
<dbReference type="AlphaFoldDB" id="A0A078B8F3"/>
<evidence type="ECO:0000313" key="2">
    <source>
        <dbReference type="Proteomes" id="UP000039865"/>
    </source>
</evidence>
<keyword evidence="2" id="KW-1185">Reference proteome</keyword>
<protein>
    <submittedName>
        <fullName evidence="1">Uncharacterized protein</fullName>
    </submittedName>
</protein>
<dbReference type="Proteomes" id="UP000039865">
    <property type="component" value="Unassembled WGS sequence"/>
</dbReference>
<dbReference type="EMBL" id="CCKQ01017673">
    <property type="protein sequence ID" value="CDW89572.1"/>
    <property type="molecule type" value="Genomic_DNA"/>
</dbReference>